<accession>A0A9X2D9Y1</accession>
<keyword evidence="11" id="KW-1185">Reference proteome</keyword>
<gene>
    <name evidence="10" type="primary">flgK</name>
    <name evidence="10" type="ORF">M8330_17010</name>
</gene>
<evidence type="ECO:0000256" key="6">
    <source>
        <dbReference type="ARBA" id="ARBA00023143"/>
    </source>
</evidence>
<feature type="domain" description="Flagellar hook-associated protein FlgK helical" evidence="9">
    <location>
        <begin position="100"/>
        <end position="336"/>
    </location>
</feature>
<dbReference type="GO" id="GO:0005198">
    <property type="term" value="F:structural molecule activity"/>
    <property type="evidence" value="ECO:0007669"/>
    <property type="project" value="InterPro"/>
</dbReference>
<dbReference type="InterPro" id="IPR002371">
    <property type="entry name" value="FlgK"/>
</dbReference>
<evidence type="ECO:0000256" key="2">
    <source>
        <dbReference type="ARBA" id="ARBA00004613"/>
    </source>
</evidence>
<dbReference type="InterPro" id="IPR001444">
    <property type="entry name" value="Flag_bb_rod_N"/>
</dbReference>
<keyword evidence="6" id="KW-0975">Bacterial flagellum</keyword>
<keyword evidence="10" id="KW-0282">Flagellum</keyword>
<comment type="caution">
    <text evidence="10">The sequence shown here is derived from an EMBL/GenBank/DDBJ whole genome shotgun (WGS) entry which is preliminary data.</text>
</comment>
<dbReference type="SUPFAM" id="SSF64518">
    <property type="entry name" value="Phase 1 flagellin"/>
    <property type="match status" value="1"/>
</dbReference>
<evidence type="ECO:0000313" key="10">
    <source>
        <dbReference type="EMBL" id="MCM0621993.1"/>
    </source>
</evidence>
<protein>
    <recommendedName>
        <fullName evidence="4">Flagellar hook-associated protein 1</fullName>
    </recommendedName>
</protein>
<evidence type="ECO:0000256" key="3">
    <source>
        <dbReference type="ARBA" id="ARBA00009677"/>
    </source>
</evidence>
<feature type="domain" description="Flagellar basal body rod protein N-terminal" evidence="7">
    <location>
        <begin position="8"/>
        <end position="38"/>
    </location>
</feature>
<reference evidence="10" key="1">
    <citation type="submission" date="2022-05" db="EMBL/GenBank/DDBJ databases">
        <authorList>
            <person name="Tuo L."/>
        </authorList>
    </citation>
    <scope>NUCLEOTIDE SEQUENCE</scope>
    <source>
        <strain evidence="10">BSK12Z-4</strain>
    </source>
</reference>
<dbReference type="EMBL" id="JAMOIL010000026">
    <property type="protein sequence ID" value="MCM0621993.1"/>
    <property type="molecule type" value="Genomic_DNA"/>
</dbReference>
<name>A0A9X2D9Y1_9ACTN</name>
<dbReference type="InterPro" id="IPR053927">
    <property type="entry name" value="FlgK_helical"/>
</dbReference>
<sequence>MSGTLSSLNSALSALRYQRVAIETASANVANVGVEGFTRRRVTAETLGAPSVPAMWSRYTGPDGGVRTSGVERLADPLMEARSRTEHAKLAYLETRTTALTRLESGIGEPGDSGVSAALSDFRDTWDDLANDPSSIAARGQVIAAAAALADSFAAQAANIDNEEATQRLTATGLVGEVNTIAVELSETNRAINAGRLDGTDTSSLHDTRDRLAKQLTTITGGTATERSDGGLDITVGGVKLVDGMQAGSLAIASGITPDGDADGLPVSYEITLGGSTSAHTSSLSGELGATTELLNTTLPGYADHLNTVVRDFADAVNAAHVAGHDLDGGTGNPFFTYDPADPASTLTVAVTDRQVAASDVAGSLDGGVADRLAASGTAELAYQQLVSGRGTEVASAKRLTATQQLLTTQVDTAKEQLSGVNLDEEMVDMVAAQRAYEAAARVMSTVDTVLDTLINRTGLVR</sequence>
<evidence type="ECO:0000259" key="7">
    <source>
        <dbReference type="Pfam" id="PF00460"/>
    </source>
</evidence>
<dbReference type="Pfam" id="PF00460">
    <property type="entry name" value="Flg_bb_rod"/>
    <property type="match status" value="1"/>
</dbReference>
<keyword evidence="10" id="KW-0966">Cell projection</keyword>
<dbReference type="AlphaFoldDB" id="A0A9X2D9Y1"/>
<evidence type="ECO:0000256" key="5">
    <source>
        <dbReference type="ARBA" id="ARBA00022525"/>
    </source>
</evidence>
<dbReference type="InterPro" id="IPR010930">
    <property type="entry name" value="Flg_bb/hook_C_dom"/>
</dbReference>
<dbReference type="PANTHER" id="PTHR30033:SF2">
    <property type="entry name" value="FLAGELLAR HOOK PROTEIN"/>
    <property type="match status" value="1"/>
</dbReference>
<dbReference type="RefSeq" id="WP_250828296.1">
    <property type="nucleotide sequence ID" value="NZ_JAMOIL010000026.1"/>
</dbReference>
<dbReference type="GO" id="GO:0009424">
    <property type="term" value="C:bacterial-type flagellum hook"/>
    <property type="evidence" value="ECO:0007669"/>
    <property type="project" value="InterPro"/>
</dbReference>
<comment type="similarity">
    <text evidence="3">Belongs to the flagella basal body rod proteins family.</text>
</comment>
<comment type="subcellular location">
    <subcellularLocation>
        <location evidence="1">Bacterial flagellum</location>
    </subcellularLocation>
    <subcellularLocation>
        <location evidence="2">Secreted</location>
    </subcellularLocation>
</comment>
<evidence type="ECO:0000259" key="8">
    <source>
        <dbReference type="Pfam" id="PF06429"/>
    </source>
</evidence>
<evidence type="ECO:0000256" key="4">
    <source>
        <dbReference type="ARBA" id="ARBA00016244"/>
    </source>
</evidence>
<dbReference type="NCBIfam" id="TIGR02492">
    <property type="entry name" value="flgK_ends"/>
    <property type="match status" value="1"/>
</dbReference>
<dbReference type="Pfam" id="PF06429">
    <property type="entry name" value="Flg_bbr_C"/>
    <property type="match status" value="1"/>
</dbReference>
<evidence type="ECO:0000313" key="11">
    <source>
        <dbReference type="Proteomes" id="UP001139485"/>
    </source>
</evidence>
<proteinExistence type="inferred from homology"/>
<evidence type="ECO:0000259" key="9">
    <source>
        <dbReference type="Pfam" id="PF22638"/>
    </source>
</evidence>
<dbReference type="GO" id="GO:0044780">
    <property type="term" value="P:bacterial-type flagellum assembly"/>
    <property type="evidence" value="ECO:0007669"/>
    <property type="project" value="InterPro"/>
</dbReference>
<dbReference type="PANTHER" id="PTHR30033">
    <property type="entry name" value="FLAGELLAR HOOK-ASSOCIATED PROTEIN 1"/>
    <property type="match status" value="1"/>
</dbReference>
<keyword evidence="10" id="KW-0969">Cilium</keyword>
<evidence type="ECO:0000256" key="1">
    <source>
        <dbReference type="ARBA" id="ARBA00004365"/>
    </source>
</evidence>
<dbReference type="Pfam" id="PF22638">
    <property type="entry name" value="FlgK_D1"/>
    <property type="match status" value="1"/>
</dbReference>
<feature type="domain" description="Flagellar basal-body/hook protein C-terminal" evidence="8">
    <location>
        <begin position="419"/>
        <end position="456"/>
    </location>
</feature>
<dbReference type="GO" id="GO:0005576">
    <property type="term" value="C:extracellular region"/>
    <property type="evidence" value="ECO:0007669"/>
    <property type="project" value="UniProtKB-SubCell"/>
</dbReference>
<keyword evidence="5" id="KW-0964">Secreted</keyword>
<dbReference type="Proteomes" id="UP001139485">
    <property type="component" value="Unassembled WGS sequence"/>
</dbReference>
<organism evidence="10 11">
    <name type="scientific">Nocardioides bruguierae</name>
    <dbReference type="NCBI Taxonomy" id="2945102"/>
    <lineage>
        <taxon>Bacteria</taxon>
        <taxon>Bacillati</taxon>
        <taxon>Actinomycetota</taxon>
        <taxon>Actinomycetes</taxon>
        <taxon>Propionibacteriales</taxon>
        <taxon>Nocardioidaceae</taxon>
        <taxon>Nocardioides</taxon>
    </lineage>
</organism>